<organism evidence="12 13">
    <name type="scientific">Coregonus suidteri</name>
    <dbReference type="NCBI Taxonomy" id="861788"/>
    <lineage>
        <taxon>Eukaryota</taxon>
        <taxon>Metazoa</taxon>
        <taxon>Chordata</taxon>
        <taxon>Craniata</taxon>
        <taxon>Vertebrata</taxon>
        <taxon>Euteleostomi</taxon>
        <taxon>Actinopterygii</taxon>
        <taxon>Neopterygii</taxon>
        <taxon>Teleostei</taxon>
        <taxon>Protacanthopterygii</taxon>
        <taxon>Salmoniformes</taxon>
        <taxon>Salmonidae</taxon>
        <taxon>Coregoninae</taxon>
        <taxon>Coregonus</taxon>
    </lineage>
</organism>
<dbReference type="PANTHER" id="PTHR24300:SF301">
    <property type="entry name" value="CYP2J25 PROTEIN-RELATED"/>
    <property type="match status" value="1"/>
</dbReference>
<comment type="subcellular location">
    <subcellularLocation>
        <location evidence="2">Membrane</location>
    </subcellularLocation>
</comment>
<evidence type="ECO:0000256" key="7">
    <source>
        <dbReference type="ARBA" id="ARBA00023004"/>
    </source>
</evidence>
<protein>
    <recommendedName>
        <fullName evidence="14">Cytochrome P450 2J2-like</fullName>
    </recommendedName>
</protein>
<dbReference type="PROSITE" id="PS00086">
    <property type="entry name" value="CYTOCHROME_P450"/>
    <property type="match status" value="1"/>
</dbReference>
<dbReference type="Gene3D" id="1.10.630.10">
    <property type="entry name" value="Cytochrome P450"/>
    <property type="match status" value="1"/>
</dbReference>
<dbReference type="Pfam" id="PF00067">
    <property type="entry name" value="p450"/>
    <property type="match status" value="1"/>
</dbReference>
<dbReference type="PRINTS" id="PR00385">
    <property type="entry name" value="P450"/>
</dbReference>
<evidence type="ECO:0000256" key="2">
    <source>
        <dbReference type="ARBA" id="ARBA00004370"/>
    </source>
</evidence>
<evidence type="ECO:0000256" key="8">
    <source>
        <dbReference type="ARBA" id="ARBA00023033"/>
    </source>
</evidence>
<evidence type="ECO:0000256" key="3">
    <source>
        <dbReference type="ARBA" id="ARBA00010617"/>
    </source>
</evidence>
<dbReference type="GO" id="GO:0006805">
    <property type="term" value="P:xenobiotic metabolic process"/>
    <property type="evidence" value="ECO:0007669"/>
    <property type="project" value="TreeGrafter"/>
</dbReference>
<keyword evidence="8 11" id="KW-0503">Monooxygenase</keyword>
<keyword evidence="7 10" id="KW-0408">Iron</keyword>
<evidence type="ECO:0000256" key="11">
    <source>
        <dbReference type="RuleBase" id="RU000461"/>
    </source>
</evidence>
<accession>A0AAN8LPY3</accession>
<dbReference type="GO" id="GO:0005506">
    <property type="term" value="F:iron ion binding"/>
    <property type="evidence" value="ECO:0007669"/>
    <property type="project" value="InterPro"/>
</dbReference>
<evidence type="ECO:0008006" key="14">
    <source>
        <dbReference type="Google" id="ProtNLM"/>
    </source>
</evidence>
<gene>
    <name evidence="12" type="ORF">J4Q44_G00152980</name>
</gene>
<evidence type="ECO:0000256" key="10">
    <source>
        <dbReference type="PIRSR" id="PIRSR602401-1"/>
    </source>
</evidence>
<evidence type="ECO:0000256" key="1">
    <source>
        <dbReference type="ARBA" id="ARBA00001971"/>
    </source>
</evidence>
<dbReference type="InterPro" id="IPR008069">
    <property type="entry name" value="Cyt_P450_E_grp-I_CYP2D-like"/>
</dbReference>
<comment type="cofactor">
    <cofactor evidence="1 10">
        <name>heme</name>
        <dbReference type="ChEBI" id="CHEBI:30413"/>
    </cofactor>
</comment>
<dbReference type="PRINTS" id="PR01686">
    <property type="entry name" value="EP450ICYP2D"/>
</dbReference>
<proteinExistence type="inferred from homology"/>
<keyword evidence="6 11" id="KW-0560">Oxidoreductase</keyword>
<evidence type="ECO:0000313" key="13">
    <source>
        <dbReference type="Proteomes" id="UP001356427"/>
    </source>
</evidence>
<comment type="caution">
    <text evidence="12">The sequence shown here is derived from an EMBL/GenBank/DDBJ whole genome shotgun (WGS) entry which is preliminary data.</text>
</comment>
<reference evidence="12 13" key="1">
    <citation type="submission" date="2021-04" db="EMBL/GenBank/DDBJ databases">
        <authorList>
            <person name="De Guttry C."/>
            <person name="Zahm M."/>
            <person name="Klopp C."/>
            <person name="Cabau C."/>
            <person name="Louis A."/>
            <person name="Berthelot C."/>
            <person name="Parey E."/>
            <person name="Roest Crollius H."/>
            <person name="Montfort J."/>
            <person name="Robinson-Rechavi M."/>
            <person name="Bucao C."/>
            <person name="Bouchez O."/>
            <person name="Gislard M."/>
            <person name="Lluch J."/>
            <person name="Milhes M."/>
            <person name="Lampietro C."/>
            <person name="Lopez Roques C."/>
            <person name="Donnadieu C."/>
            <person name="Braasch I."/>
            <person name="Desvignes T."/>
            <person name="Postlethwait J."/>
            <person name="Bobe J."/>
            <person name="Wedekind C."/>
            <person name="Guiguen Y."/>
        </authorList>
    </citation>
    <scope>NUCLEOTIDE SEQUENCE [LARGE SCALE GENOMIC DNA]</scope>
    <source>
        <strain evidence="12">Cs_M1</strain>
        <tissue evidence="12">Blood</tissue>
    </source>
</reference>
<dbReference type="FunFam" id="1.10.630.10:FF:000004">
    <property type="entry name" value="cytochrome P450 2D15 isoform X1"/>
    <property type="match status" value="1"/>
</dbReference>
<dbReference type="EMBL" id="JAGTTL010000013">
    <property type="protein sequence ID" value="KAK6313839.1"/>
    <property type="molecule type" value="Genomic_DNA"/>
</dbReference>
<keyword evidence="9" id="KW-0472">Membrane</keyword>
<evidence type="ECO:0000256" key="9">
    <source>
        <dbReference type="ARBA" id="ARBA00023136"/>
    </source>
</evidence>
<sequence>MLINNAVSNVICCLVFGDRFEYSDDQFQTLLKTINETIYLEGGVWAGKYNMMPWVMRWVPGPHRRIFSGWEEVISFIKIRIQEHKKDNDTSSPRDFIDCFLNEIEKWEDDTRAGFNLENLCFCTLDLFVAGTETTSTTLYWGLLFMINYPEIQAKVQAEMDAVVGSSRQPSMEDSDSMPYTNAVIHETQRMGNIIPLNVFRMATKDTEVGGYTIPKNTIVLGTLQSVLFDESQWETPHTFNPAHFLDQEGKFRKRDAFLPFSLGKRVCPGEQLAKMELFLFFTSLLQRFTFSCPPGVEPSLDFKMGSTHSPKPYQLCATLR</sequence>
<evidence type="ECO:0000256" key="4">
    <source>
        <dbReference type="ARBA" id="ARBA00022617"/>
    </source>
</evidence>
<keyword evidence="13" id="KW-1185">Reference proteome</keyword>
<dbReference type="PRINTS" id="PR00463">
    <property type="entry name" value="EP450I"/>
</dbReference>
<dbReference type="GO" id="GO:0016712">
    <property type="term" value="F:oxidoreductase activity, acting on paired donors, with incorporation or reduction of molecular oxygen, reduced flavin or flavoprotein as one donor, and incorporation of one atom of oxygen"/>
    <property type="evidence" value="ECO:0007669"/>
    <property type="project" value="InterPro"/>
</dbReference>
<dbReference type="GO" id="GO:0020037">
    <property type="term" value="F:heme binding"/>
    <property type="evidence" value="ECO:0007669"/>
    <property type="project" value="InterPro"/>
</dbReference>
<dbReference type="InterPro" id="IPR036396">
    <property type="entry name" value="Cyt_P450_sf"/>
</dbReference>
<comment type="similarity">
    <text evidence="3 11">Belongs to the cytochrome P450 family.</text>
</comment>
<dbReference type="GO" id="GO:0006082">
    <property type="term" value="P:organic acid metabolic process"/>
    <property type="evidence" value="ECO:0007669"/>
    <property type="project" value="TreeGrafter"/>
</dbReference>
<dbReference type="SUPFAM" id="SSF48264">
    <property type="entry name" value="Cytochrome P450"/>
    <property type="match status" value="1"/>
</dbReference>
<feature type="binding site" description="axial binding residue" evidence="10">
    <location>
        <position position="268"/>
    </location>
    <ligand>
        <name>heme</name>
        <dbReference type="ChEBI" id="CHEBI:30413"/>
    </ligand>
    <ligandPart>
        <name>Fe</name>
        <dbReference type="ChEBI" id="CHEBI:18248"/>
    </ligandPart>
</feature>
<dbReference type="PANTHER" id="PTHR24300">
    <property type="entry name" value="CYTOCHROME P450 508A4-RELATED"/>
    <property type="match status" value="1"/>
</dbReference>
<keyword evidence="4 10" id="KW-0349">Heme</keyword>
<evidence type="ECO:0000313" key="12">
    <source>
        <dbReference type="EMBL" id="KAK6313839.1"/>
    </source>
</evidence>
<dbReference type="InterPro" id="IPR050182">
    <property type="entry name" value="Cytochrome_P450_fam2"/>
</dbReference>
<dbReference type="InterPro" id="IPR002401">
    <property type="entry name" value="Cyt_P450_E_grp-I"/>
</dbReference>
<dbReference type="Proteomes" id="UP001356427">
    <property type="component" value="Unassembled WGS sequence"/>
</dbReference>
<dbReference type="GO" id="GO:0016020">
    <property type="term" value="C:membrane"/>
    <property type="evidence" value="ECO:0007669"/>
    <property type="project" value="UniProtKB-SubCell"/>
</dbReference>
<dbReference type="AlphaFoldDB" id="A0AAN8LPY3"/>
<dbReference type="GO" id="GO:0005737">
    <property type="term" value="C:cytoplasm"/>
    <property type="evidence" value="ECO:0007669"/>
    <property type="project" value="TreeGrafter"/>
</dbReference>
<dbReference type="InterPro" id="IPR001128">
    <property type="entry name" value="Cyt_P450"/>
</dbReference>
<keyword evidence="5 10" id="KW-0479">Metal-binding</keyword>
<name>A0AAN8LPY3_9TELE</name>
<evidence type="ECO:0000256" key="6">
    <source>
        <dbReference type="ARBA" id="ARBA00023002"/>
    </source>
</evidence>
<dbReference type="InterPro" id="IPR017972">
    <property type="entry name" value="Cyt_P450_CS"/>
</dbReference>
<evidence type="ECO:0000256" key="5">
    <source>
        <dbReference type="ARBA" id="ARBA00022723"/>
    </source>
</evidence>